<accession>A0ABP0XF65</accession>
<evidence type="ECO:0000313" key="3">
    <source>
        <dbReference type="EMBL" id="CAK9277763.1"/>
    </source>
</evidence>
<keyword evidence="4" id="KW-1185">Reference proteome</keyword>
<dbReference type="Gene3D" id="3.50.50.60">
    <property type="entry name" value="FAD/NAD(P)-binding domain"/>
    <property type="match status" value="1"/>
</dbReference>
<keyword evidence="1" id="KW-0732">Signal</keyword>
<dbReference type="Gene3D" id="1.10.405.20">
    <property type="match status" value="1"/>
</dbReference>
<proteinExistence type="predicted"/>
<dbReference type="Gene3D" id="3.30.70.1990">
    <property type="match status" value="1"/>
</dbReference>
<name>A0ABP0XF65_9BRYO</name>
<gene>
    <name evidence="3" type="ORF">CSSPJE1EN1_LOCUS23241</name>
</gene>
<dbReference type="Pfam" id="PF01593">
    <property type="entry name" value="Amino_oxidase"/>
    <property type="match status" value="1"/>
</dbReference>
<feature type="chain" id="PRO_5046688491" description="Amine oxidase domain-containing protein" evidence="1">
    <location>
        <begin position="32"/>
        <end position="479"/>
    </location>
</feature>
<evidence type="ECO:0000259" key="2">
    <source>
        <dbReference type="Pfam" id="PF01593"/>
    </source>
</evidence>
<protein>
    <recommendedName>
        <fullName evidence="2">Amine oxidase domain-containing protein</fullName>
    </recommendedName>
</protein>
<reference evidence="3" key="1">
    <citation type="submission" date="2024-02" db="EMBL/GenBank/DDBJ databases">
        <authorList>
            <consortium name="ELIXIR-Norway"/>
            <consortium name="Elixir Norway"/>
        </authorList>
    </citation>
    <scope>NUCLEOTIDE SEQUENCE</scope>
</reference>
<feature type="domain" description="Amine oxidase" evidence="2">
    <location>
        <begin position="63"/>
        <end position="310"/>
    </location>
</feature>
<dbReference type="InterPro" id="IPR036188">
    <property type="entry name" value="FAD/NAD-bd_sf"/>
</dbReference>
<dbReference type="InterPro" id="IPR002937">
    <property type="entry name" value="Amino_oxidase"/>
</dbReference>
<evidence type="ECO:0000256" key="1">
    <source>
        <dbReference type="SAM" id="SignalP"/>
    </source>
</evidence>
<dbReference type="EMBL" id="OZ020103">
    <property type="protein sequence ID" value="CAK9277763.1"/>
    <property type="molecule type" value="Genomic_DNA"/>
</dbReference>
<sequence>MTLAARKGSMGIIVRYLLMLAAASFLAVATAFPSQYSDFKLEDYNFTDVITRDVCIVGGGSSGTYAAIRLLDLGKSVVVVEHKDRLGGHTNTYTDPQTGRTVDFGVLQFHNLDIVKNYFKRFNIPLVLANSSRSGVTSYVDLRTGKEVAGYVPPDPTEALVRYAAQLTKYPYLGTGLNLTYPVPEDLLLPFGDFVTKYSLQGVVQLLFEYAQGFGDFLKHSTLYVLKYFGTAVIGDLQFGVLTTARHDNSELYEKATAELGEDVLLKSYIVAMDRDAAGAYAKVVVKTPDGLKLIQARKIILTIPPKLHNLVGWDLSSNESSLFAQFRNSAYYTSLVRHTGIPDNITVLNVAADTPYNLPVLPGAYEISPTTVPGLYTVLFGSDHPLPDAQVQADIISTISRLGTEGTLPTTIPYFAIFSSHTPYELTVPAKAIKNGFYKELYGLQGQRRTYYTGAAFVTHDSSLLWQFTESLLPLVVA</sequence>
<dbReference type="Proteomes" id="UP001497444">
    <property type="component" value="Chromosome 8"/>
</dbReference>
<evidence type="ECO:0000313" key="4">
    <source>
        <dbReference type="Proteomes" id="UP001497444"/>
    </source>
</evidence>
<dbReference type="SUPFAM" id="SSF51905">
    <property type="entry name" value="FAD/NAD(P)-binding domain"/>
    <property type="match status" value="1"/>
</dbReference>
<feature type="signal peptide" evidence="1">
    <location>
        <begin position="1"/>
        <end position="31"/>
    </location>
</feature>
<organism evidence="3 4">
    <name type="scientific">Sphagnum jensenii</name>
    <dbReference type="NCBI Taxonomy" id="128206"/>
    <lineage>
        <taxon>Eukaryota</taxon>
        <taxon>Viridiplantae</taxon>
        <taxon>Streptophyta</taxon>
        <taxon>Embryophyta</taxon>
        <taxon>Bryophyta</taxon>
        <taxon>Sphagnophytina</taxon>
        <taxon>Sphagnopsida</taxon>
        <taxon>Sphagnales</taxon>
        <taxon>Sphagnaceae</taxon>
        <taxon>Sphagnum</taxon>
    </lineage>
</organism>